<dbReference type="HOGENOM" id="CLU_036394_0_0_10"/>
<dbReference type="eggNOG" id="COG0671">
    <property type="taxonomic scope" value="Bacteria"/>
</dbReference>
<reference evidence="3" key="1">
    <citation type="submission" date="2011-01" db="EMBL/GenBank/DDBJ databases">
        <authorList>
            <person name="Muzny D."/>
            <person name="Qin X."/>
            <person name="Buhay C."/>
            <person name="Dugan-Rocha S."/>
            <person name="Ding Y."/>
            <person name="Chen G."/>
            <person name="Hawes A."/>
            <person name="Holder M."/>
            <person name="Jhangiani S."/>
            <person name="Johnson A."/>
            <person name="Khan Z."/>
            <person name="Li Z."/>
            <person name="Liu W."/>
            <person name="Liu X."/>
            <person name="Perez L."/>
            <person name="Shen H."/>
            <person name="Wang Q."/>
            <person name="Watt J."/>
            <person name="Xi L."/>
            <person name="Xin Y."/>
            <person name="Zhou J."/>
            <person name="Deng J."/>
            <person name="Jiang H."/>
            <person name="Liu Y."/>
            <person name="Qu J."/>
            <person name="Song X.-Z."/>
            <person name="Zhang L."/>
            <person name="Villasana D."/>
            <person name="Johnson A."/>
            <person name="Liu J."/>
            <person name="Liyanage D."/>
            <person name="Lorensuhewa L."/>
            <person name="Robinson T."/>
            <person name="Song A."/>
            <person name="Song B.-B."/>
            <person name="Dinh H."/>
            <person name="Thornton R."/>
            <person name="Coyle M."/>
            <person name="Francisco L."/>
            <person name="Jackson L."/>
            <person name="Javaid M."/>
            <person name="Korchina V."/>
            <person name="Kovar C."/>
            <person name="Mata R."/>
            <person name="Mathew T."/>
            <person name="Ngo R."/>
            <person name="Nguyen L."/>
            <person name="Nguyen N."/>
            <person name="Okwuonu G."/>
            <person name="Ongeri F."/>
            <person name="Pham C."/>
            <person name="Simmons D."/>
            <person name="Wilczek-Boney K."/>
            <person name="Hale W."/>
            <person name="Jakkamsetti A."/>
            <person name="Pham P."/>
            <person name="Ruth R."/>
            <person name="San Lucas F."/>
            <person name="Warren J."/>
            <person name="Zhang J."/>
            <person name="Zhao Z."/>
            <person name="Zhou C."/>
            <person name="Zhu D."/>
            <person name="Lee S."/>
            <person name="Bess C."/>
            <person name="Blankenburg K."/>
            <person name="Forbes L."/>
            <person name="Fu Q."/>
            <person name="Gubbala S."/>
            <person name="Hirani K."/>
            <person name="Jayaseelan J.C."/>
            <person name="Lara F."/>
            <person name="Munidasa M."/>
            <person name="Palculict T."/>
            <person name="Patil S."/>
            <person name="Pu L.-L."/>
            <person name="Saada N."/>
            <person name="Tang L."/>
            <person name="Weissenberger G."/>
            <person name="Zhu Y."/>
            <person name="Hemphill L."/>
            <person name="Shang Y."/>
            <person name="Youmans B."/>
            <person name="Ayvaz T."/>
            <person name="Ross M."/>
            <person name="Santibanez J."/>
            <person name="Aqrawi P."/>
            <person name="Gross S."/>
            <person name="Joshi V."/>
            <person name="Fowler G."/>
            <person name="Nazareth L."/>
            <person name="Reid J."/>
            <person name="Worley K."/>
            <person name="Petrosino J."/>
            <person name="Highlander S."/>
            <person name="Gibbs R."/>
        </authorList>
    </citation>
    <scope>NUCLEOTIDE SEQUENCE [LARGE SCALE GENOMIC DNA]</scope>
    <source>
        <strain evidence="3">ATCC 33269</strain>
    </source>
</reference>
<evidence type="ECO:0000256" key="1">
    <source>
        <dbReference type="ARBA" id="ARBA00022729"/>
    </source>
</evidence>
<dbReference type="RefSeq" id="WP_004370353.1">
    <property type="nucleotide sequence ID" value="NZ_GL833119.1"/>
</dbReference>
<dbReference type="Pfam" id="PF13505">
    <property type="entry name" value="OMP_b-brl"/>
    <property type="match status" value="1"/>
</dbReference>
<proteinExistence type="predicted"/>
<dbReference type="Gene3D" id="2.40.160.20">
    <property type="match status" value="1"/>
</dbReference>
<dbReference type="Proteomes" id="UP000005580">
    <property type="component" value="Unassembled WGS sequence"/>
</dbReference>
<keyword evidence="4" id="KW-1185">Reference proteome</keyword>
<keyword evidence="1" id="KW-0732">Signal</keyword>
<comment type="caution">
    <text evidence="3">The sequence shown here is derived from an EMBL/GenBank/DDBJ whole genome shotgun (WGS) entry which is preliminary data.</text>
</comment>
<gene>
    <name evidence="3" type="ORF">HMPREF0663_12138</name>
</gene>
<organism evidence="3 4">
    <name type="scientific">Hoylesella oralis ATCC 33269</name>
    <dbReference type="NCBI Taxonomy" id="873533"/>
    <lineage>
        <taxon>Bacteria</taxon>
        <taxon>Pseudomonadati</taxon>
        <taxon>Bacteroidota</taxon>
        <taxon>Bacteroidia</taxon>
        <taxon>Bacteroidales</taxon>
        <taxon>Prevotellaceae</taxon>
        <taxon>Hoylesella</taxon>
    </lineage>
</organism>
<dbReference type="SMART" id="SM00014">
    <property type="entry name" value="acidPPc"/>
    <property type="match status" value="1"/>
</dbReference>
<evidence type="ECO:0000313" key="3">
    <source>
        <dbReference type="EMBL" id="EFZ36071.1"/>
    </source>
</evidence>
<dbReference type="InterPro" id="IPR000326">
    <property type="entry name" value="PAP2/HPO"/>
</dbReference>
<evidence type="ECO:0000259" key="2">
    <source>
        <dbReference type="SMART" id="SM00014"/>
    </source>
</evidence>
<dbReference type="EMBL" id="AEPE02000006">
    <property type="protein sequence ID" value="EFZ36071.1"/>
    <property type="molecule type" value="Genomic_DNA"/>
</dbReference>
<dbReference type="Pfam" id="PF01569">
    <property type="entry name" value="PAP2"/>
    <property type="match status" value="1"/>
</dbReference>
<dbReference type="InterPro" id="IPR027385">
    <property type="entry name" value="Beta-barrel_OMP"/>
</dbReference>
<dbReference type="SUPFAM" id="SSF48317">
    <property type="entry name" value="Acid phosphatase/Vanadium-dependent haloperoxidase"/>
    <property type="match status" value="1"/>
</dbReference>
<sequence length="442" mass="48647">MKCNKATACFRNIVDRLDSMLPRTTISLCCLIFSLGIHAAILDTATGIADSLRQKQDTARLSRFQVKADNIGQSRLFRATYLGLPLIAGGLLEKHYDSKFRRLRNDFMPEFRRPLDNYTQLAPAAVMLGMKAAGVPSRSSWGRMIASDVLSTALMAGVVQGLKSATHVVRPDGSNNQSFPSGHTATAFMTATMLSKEYGHLSPWISVGAYSVATGTGLMRMANNKHWLSDVMVGAGIGILSTEFGYWIADAIMKDKGLNIREVQDEERLGYSRPSFFGLYMGFNVPLSKFDVNEDVAYQTSMGTTLGLEGAYFLNRYVGLGGRITLSNLQFIVNGTEAPENTLDFYNISAGPYLSFPFTPRWTVGTKMLITRTRYGKTNIGGVAVPRNSGWGFGTGINLDYRVKKHFGFGLFMDYNIQPPHSQGSGEYVHTMTLGTKVAVRF</sequence>
<name>E7RS70_9BACT</name>
<evidence type="ECO:0000313" key="4">
    <source>
        <dbReference type="Proteomes" id="UP000005580"/>
    </source>
</evidence>
<dbReference type="InterPro" id="IPR011250">
    <property type="entry name" value="OMP/PagP_B-barrel"/>
</dbReference>
<dbReference type="InterPro" id="IPR036938">
    <property type="entry name" value="PAP2/HPO_sf"/>
</dbReference>
<dbReference type="CDD" id="cd03394">
    <property type="entry name" value="PAP2_like_5"/>
    <property type="match status" value="1"/>
</dbReference>
<protein>
    <submittedName>
        <fullName evidence="3">PAP2 family protein</fullName>
    </submittedName>
</protein>
<dbReference type="STRING" id="28134.SAMN05444288_1029"/>
<feature type="domain" description="Phosphatidic acid phosphatase type 2/haloperoxidase" evidence="2">
    <location>
        <begin position="141"/>
        <end position="246"/>
    </location>
</feature>
<dbReference type="Gene3D" id="1.20.144.10">
    <property type="entry name" value="Phosphatidic acid phosphatase type 2/haloperoxidase"/>
    <property type="match status" value="1"/>
</dbReference>
<dbReference type="AlphaFoldDB" id="E7RS70"/>
<accession>E7RS70</accession>
<dbReference type="SUPFAM" id="SSF56925">
    <property type="entry name" value="OMPA-like"/>
    <property type="match status" value="1"/>
</dbReference>